<feature type="region of interest" description="Disordered" evidence="1">
    <location>
        <begin position="497"/>
        <end position="522"/>
    </location>
</feature>
<evidence type="ECO:0000259" key="2">
    <source>
        <dbReference type="PROSITE" id="PS50097"/>
    </source>
</evidence>
<dbReference type="InterPro" id="IPR019019">
    <property type="entry name" value="H-type_lectin_domain"/>
</dbReference>
<dbReference type="SUPFAM" id="SSF54695">
    <property type="entry name" value="POZ domain"/>
    <property type="match status" value="1"/>
</dbReference>
<feature type="compositionally biased region" description="Acidic residues" evidence="1">
    <location>
        <begin position="512"/>
        <end position="522"/>
    </location>
</feature>
<evidence type="ECO:0000256" key="1">
    <source>
        <dbReference type="SAM" id="MobiDB-lite"/>
    </source>
</evidence>
<feature type="region of interest" description="Disordered" evidence="1">
    <location>
        <begin position="90"/>
        <end position="118"/>
    </location>
</feature>
<dbReference type="InterPro" id="IPR000210">
    <property type="entry name" value="BTB/POZ_dom"/>
</dbReference>
<dbReference type="PANTHER" id="PTHR47843">
    <property type="entry name" value="BTB DOMAIN-CONTAINING PROTEIN-RELATED"/>
    <property type="match status" value="1"/>
</dbReference>
<feature type="compositionally biased region" description="Polar residues" evidence="1">
    <location>
        <begin position="93"/>
        <end position="103"/>
    </location>
</feature>
<evidence type="ECO:0000313" key="4">
    <source>
        <dbReference type="Proteomes" id="UP001447188"/>
    </source>
</evidence>
<dbReference type="Pfam" id="PF09458">
    <property type="entry name" value="H_lectin"/>
    <property type="match status" value="2"/>
</dbReference>
<accession>A0ABR3GG85</accession>
<proteinExistence type="predicted"/>
<dbReference type="PROSITE" id="PS50097">
    <property type="entry name" value="BTB"/>
    <property type="match status" value="1"/>
</dbReference>
<organism evidence="3 4">
    <name type="scientific">Discina gigas</name>
    <dbReference type="NCBI Taxonomy" id="1032678"/>
    <lineage>
        <taxon>Eukaryota</taxon>
        <taxon>Fungi</taxon>
        <taxon>Dikarya</taxon>
        <taxon>Ascomycota</taxon>
        <taxon>Pezizomycotina</taxon>
        <taxon>Pezizomycetes</taxon>
        <taxon>Pezizales</taxon>
        <taxon>Discinaceae</taxon>
        <taxon>Discina</taxon>
    </lineage>
</organism>
<dbReference type="Proteomes" id="UP001447188">
    <property type="component" value="Unassembled WGS sequence"/>
</dbReference>
<dbReference type="SUPFAM" id="SSF141086">
    <property type="entry name" value="Agglutinin HPA-like"/>
    <property type="match status" value="2"/>
</dbReference>
<dbReference type="InterPro" id="IPR037221">
    <property type="entry name" value="H-type_lectin_dom_sf"/>
</dbReference>
<dbReference type="Gene3D" id="3.30.710.10">
    <property type="entry name" value="Potassium Channel Kv1.1, Chain A"/>
    <property type="match status" value="1"/>
</dbReference>
<comment type="caution">
    <text evidence="3">The sequence shown here is derived from an EMBL/GenBank/DDBJ whole genome shotgun (WGS) entry which is preliminary data.</text>
</comment>
<dbReference type="InterPro" id="IPR011333">
    <property type="entry name" value="SKP1/BTB/POZ_sf"/>
</dbReference>
<sequence>MGSNFSRVVSSDIFEVTAQNGEKTFHVHKDVLIAQSEPFRKAITGGWRETTERHISLNDWEAETVGRLVEFLYTGDYQYPDPVPSVARAGATRSIQRQLNASRSNREDAGKGPNRPLTPLERCLDAVFPDDLDDGADWTKLANFEPRDDYKEALLAHAKIYCLAQYKSVSALRTLALRRIHLVLLKIDPLTPESDNAAVMNALELINYVFSNTDSLVSSEEPLRKLVSQFAAHNLQVLQSHQEMTDMITEGSDFVNELMPKICRRLILSPAPPAPRPAAAPAPVTQVNIPNPTIGYFNTGEVHHWREHWRHTSKIVSFGRTYDDPPDLPVGINTMDIGNNANIRITAYPSNHGRDRFTINMDSWLETRIYSAGCAWLQIPRADPNFQSGRYSTLDDHPHHQTRTSRLITFPRAYSSPPTVVSMLASLDLHRNKIWRVRTYVTNVTERNFIIHIDTWNDTILHAAAATWISYPTGLPGVASGRFDTSDVRGLHPPQLNTVGHEEYASEGGLFGDDDGGDELEY</sequence>
<dbReference type="CDD" id="cd18186">
    <property type="entry name" value="BTB_POZ_ZBTB_KLHL-like"/>
    <property type="match status" value="1"/>
</dbReference>
<protein>
    <recommendedName>
        <fullName evidence="2">BTB domain-containing protein</fullName>
    </recommendedName>
</protein>
<reference evidence="3 4" key="1">
    <citation type="submission" date="2024-02" db="EMBL/GenBank/DDBJ databases">
        <title>Discinaceae phylogenomics.</title>
        <authorList>
            <person name="Dirks A.C."/>
            <person name="James T.Y."/>
        </authorList>
    </citation>
    <scope>NUCLEOTIDE SEQUENCE [LARGE SCALE GENOMIC DNA]</scope>
    <source>
        <strain evidence="3 4">ACD0624</strain>
    </source>
</reference>
<dbReference type="Gene3D" id="2.60.40.2080">
    <property type="match status" value="2"/>
</dbReference>
<dbReference type="EMBL" id="JBBBZM010000080">
    <property type="protein sequence ID" value="KAL0634963.1"/>
    <property type="molecule type" value="Genomic_DNA"/>
</dbReference>
<name>A0ABR3GG85_9PEZI</name>
<evidence type="ECO:0000313" key="3">
    <source>
        <dbReference type="EMBL" id="KAL0634963.1"/>
    </source>
</evidence>
<dbReference type="Pfam" id="PF00651">
    <property type="entry name" value="BTB"/>
    <property type="match status" value="1"/>
</dbReference>
<feature type="domain" description="BTB" evidence="2">
    <location>
        <begin position="11"/>
        <end position="81"/>
    </location>
</feature>
<keyword evidence="4" id="KW-1185">Reference proteome</keyword>
<gene>
    <name evidence="3" type="ORF">Q9L58_006081</name>
</gene>